<protein>
    <recommendedName>
        <fullName evidence="2">YHS domain-containing protein</fullName>
    </recommendedName>
</protein>
<evidence type="ECO:0000256" key="1">
    <source>
        <dbReference type="SAM" id="SignalP"/>
    </source>
</evidence>
<dbReference type="Proteomes" id="UP000069205">
    <property type="component" value="Chromosome"/>
</dbReference>
<keyword evidence="1" id="KW-0732">Signal</keyword>
<evidence type="ECO:0000313" key="3">
    <source>
        <dbReference type="EMBL" id="ALA60382.1"/>
    </source>
</evidence>
<dbReference type="AlphaFoldDB" id="A0A0K2GIE0"/>
<reference evidence="3 4" key="1">
    <citation type="journal article" date="2015" name="Proc. Natl. Acad. Sci. U.S.A.">
        <title>Expanded metabolic versatility of ubiquitous nitrite-oxidizing bacteria from the genus Nitrospira.</title>
        <authorList>
            <person name="Koch H."/>
            <person name="Lucker S."/>
            <person name="Albertsen M."/>
            <person name="Kitzinger K."/>
            <person name="Herbold C."/>
            <person name="Spieck E."/>
            <person name="Nielsen P.H."/>
            <person name="Wagner M."/>
            <person name="Daims H."/>
        </authorList>
    </citation>
    <scope>NUCLEOTIDE SEQUENCE [LARGE SCALE GENOMIC DNA]</scope>
    <source>
        <strain evidence="3 4">NSP M-1</strain>
    </source>
</reference>
<feature type="chain" id="PRO_5005477056" description="YHS domain-containing protein" evidence="1">
    <location>
        <begin position="25"/>
        <end position="153"/>
    </location>
</feature>
<proteinExistence type="predicted"/>
<dbReference type="Pfam" id="PF04945">
    <property type="entry name" value="YHS"/>
    <property type="match status" value="1"/>
</dbReference>
<dbReference type="KEGG" id="nmv:NITMOv2_3998"/>
<accession>A0A0K2GIE0</accession>
<keyword evidence="4" id="KW-1185">Reference proteome</keyword>
<sequence>MKHHRVLACAVMLLSVALASPTFAGEVFEKDGIAINGYDTVAYFTEMKAVKGLGHYRAEYKGAVFLFASAANRDAFLEHPEKFAPQYGGFCAYGMAKGYKAATDPAAFTVVGDKLYLNYNGTVRALWVLDIPSYVKKADQHWPEVRHSFHVTY</sequence>
<dbReference type="NCBIfam" id="NF041384">
    <property type="entry name" value="YHS_seleno_dom"/>
    <property type="match status" value="1"/>
</dbReference>
<dbReference type="EMBL" id="CP011801">
    <property type="protein sequence ID" value="ALA60382.1"/>
    <property type="molecule type" value="Genomic_DNA"/>
</dbReference>
<organism evidence="3 4">
    <name type="scientific">Nitrospira moscoviensis</name>
    <dbReference type="NCBI Taxonomy" id="42253"/>
    <lineage>
        <taxon>Bacteria</taxon>
        <taxon>Pseudomonadati</taxon>
        <taxon>Nitrospirota</taxon>
        <taxon>Nitrospiria</taxon>
        <taxon>Nitrospirales</taxon>
        <taxon>Nitrospiraceae</taxon>
        <taxon>Nitrospira</taxon>
    </lineage>
</organism>
<evidence type="ECO:0000313" key="4">
    <source>
        <dbReference type="Proteomes" id="UP000069205"/>
    </source>
</evidence>
<dbReference type="InterPro" id="IPR007029">
    <property type="entry name" value="YHS_dom"/>
</dbReference>
<feature type="domain" description="YHS" evidence="2">
    <location>
        <begin position="41"/>
        <end position="87"/>
    </location>
</feature>
<evidence type="ECO:0000259" key="2">
    <source>
        <dbReference type="Pfam" id="PF04945"/>
    </source>
</evidence>
<gene>
    <name evidence="3" type="ORF">NITMOv2_3998</name>
</gene>
<name>A0A0K2GIE0_NITMO</name>
<feature type="signal peptide" evidence="1">
    <location>
        <begin position="1"/>
        <end position="24"/>
    </location>
</feature>
<dbReference type="PATRIC" id="fig|42253.5.peg.3944"/>
<dbReference type="STRING" id="42253.NITMOv2_3998"/>